<dbReference type="Proteomes" id="UP000198510">
    <property type="component" value="Unassembled WGS sequence"/>
</dbReference>
<name>A0A1G9HNJ6_9BACT</name>
<sequence>MVHEITADDVPQAYLEWTWQDEEGRELRRDYRLIPVQGSSVDWLPLVAESVAERGGLVTVRLVNQSGLEVWFDDFKVDHHWQKVVQENHYYPFGMNLAGLDIQGTPDHRFQYNGKEKQEALGLNWMDYGARYYDAQLGRWHAVDPAAELMRRHSTYNYAFNNPIQLIDPDGLAPSDCQTKSSNCFPVLNVFANESSAANSNSNTSSNDDARKVTYIAYGIRMVGPNGDDVDLLVVVADIIEVPRVVFDVFNFAIKKNPKKIFQITEIEKLYLTK</sequence>
<dbReference type="EMBL" id="FNFO01000004">
    <property type="protein sequence ID" value="SDL14567.1"/>
    <property type="molecule type" value="Genomic_DNA"/>
</dbReference>
<gene>
    <name evidence="1" type="ORF">SAMN05421823_104490</name>
</gene>
<proteinExistence type="predicted"/>
<evidence type="ECO:0000313" key="2">
    <source>
        <dbReference type="Proteomes" id="UP000198510"/>
    </source>
</evidence>
<evidence type="ECO:0000313" key="1">
    <source>
        <dbReference type="EMBL" id="SDL14567.1"/>
    </source>
</evidence>
<dbReference type="NCBIfam" id="TIGR03696">
    <property type="entry name" value="Rhs_assc_core"/>
    <property type="match status" value="1"/>
</dbReference>
<dbReference type="InterPro" id="IPR050708">
    <property type="entry name" value="T6SS_VgrG/RHS"/>
</dbReference>
<dbReference type="PANTHER" id="PTHR32305">
    <property type="match status" value="1"/>
</dbReference>
<dbReference type="AlphaFoldDB" id="A0A1G9HNJ6"/>
<dbReference type="PANTHER" id="PTHR32305:SF15">
    <property type="entry name" value="PROTEIN RHSA-RELATED"/>
    <property type="match status" value="1"/>
</dbReference>
<keyword evidence="2" id="KW-1185">Reference proteome</keyword>
<dbReference type="InterPro" id="IPR022385">
    <property type="entry name" value="Rhs_assc_core"/>
</dbReference>
<reference evidence="1 2" key="1">
    <citation type="submission" date="2016-10" db="EMBL/GenBank/DDBJ databases">
        <authorList>
            <person name="de Groot N.N."/>
        </authorList>
    </citation>
    <scope>NUCLEOTIDE SEQUENCE [LARGE SCALE GENOMIC DNA]</scope>
    <source>
        <strain evidence="1 2">DSM 25186</strain>
    </source>
</reference>
<dbReference type="Gene3D" id="2.180.10.10">
    <property type="entry name" value="RHS repeat-associated core"/>
    <property type="match status" value="1"/>
</dbReference>
<accession>A0A1G9HNJ6</accession>
<dbReference type="STRING" id="1075417.SAMN05421823_104490"/>
<protein>
    <submittedName>
        <fullName evidence="1">RHS repeat-associated core domain-containing protein</fullName>
    </submittedName>
</protein>
<organism evidence="1 2">
    <name type="scientific">Catalinimonas alkaloidigena</name>
    <dbReference type="NCBI Taxonomy" id="1075417"/>
    <lineage>
        <taxon>Bacteria</taxon>
        <taxon>Pseudomonadati</taxon>
        <taxon>Bacteroidota</taxon>
        <taxon>Cytophagia</taxon>
        <taxon>Cytophagales</taxon>
        <taxon>Catalimonadaceae</taxon>
        <taxon>Catalinimonas</taxon>
    </lineage>
</organism>